<proteinExistence type="predicted"/>
<name>A0AAD6HFI5_9EURO</name>
<gene>
    <name evidence="2" type="ORF">N7493_008707</name>
</gene>
<protein>
    <submittedName>
        <fullName evidence="2">Uncharacterized protein</fullName>
    </submittedName>
</protein>
<feature type="region of interest" description="Disordered" evidence="1">
    <location>
        <begin position="1"/>
        <end position="22"/>
    </location>
</feature>
<reference evidence="2" key="1">
    <citation type="journal article" date="2023" name="IMA Fungus">
        <title>Comparative genomic study of the Penicillium genus elucidates a diverse pangenome and 15 lateral gene transfer events.</title>
        <authorList>
            <person name="Petersen C."/>
            <person name="Sorensen T."/>
            <person name="Nielsen M.R."/>
            <person name="Sondergaard T.E."/>
            <person name="Sorensen J.L."/>
            <person name="Fitzpatrick D.A."/>
            <person name="Frisvad J.C."/>
            <person name="Nielsen K.L."/>
        </authorList>
    </citation>
    <scope>NUCLEOTIDE SEQUENCE</scope>
    <source>
        <strain evidence="2">IBT 17514</strain>
    </source>
</reference>
<feature type="compositionally biased region" description="Basic and acidic residues" evidence="1">
    <location>
        <begin position="1"/>
        <end position="14"/>
    </location>
</feature>
<evidence type="ECO:0000256" key="1">
    <source>
        <dbReference type="SAM" id="MobiDB-lite"/>
    </source>
</evidence>
<evidence type="ECO:0000313" key="3">
    <source>
        <dbReference type="Proteomes" id="UP001215712"/>
    </source>
</evidence>
<evidence type="ECO:0000313" key="2">
    <source>
        <dbReference type="EMBL" id="KAJ5712239.1"/>
    </source>
</evidence>
<accession>A0AAD6HFI5</accession>
<keyword evidence="3" id="KW-1185">Reference proteome</keyword>
<organism evidence="2 3">
    <name type="scientific">Penicillium malachiteum</name>
    <dbReference type="NCBI Taxonomy" id="1324776"/>
    <lineage>
        <taxon>Eukaryota</taxon>
        <taxon>Fungi</taxon>
        <taxon>Dikarya</taxon>
        <taxon>Ascomycota</taxon>
        <taxon>Pezizomycotina</taxon>
        <taxon>Eurotiomycetes</taxon>
        <taxon>Eurotiomycetidae</taxon>
        <taxon>Eurotiales</taxon>
        <taxon>Aspergillaceae</taxon>
        <taxon>Penicillium</taxon>
    </lineage>
</organism>
<comment type="caution">
    <text evidence="2">The sequence shown here is derived from an EMBL/GenBank/DDBJ whole genome shotgun (WGS) entry which is preliminary data.</text>
</comment>
<dbReference type="EMBL" id="JAQJAN010000013">
    <property type="protein sequence ID" value="KAJ5712239.1"/>
    <property type="molecule type" value="Genomic_DNA"/>
</dbReference>
<sequence>MAEQKSKLAIERSHPSPSGFHAAVSLPKELQTRTAKELAALTPLKPSEHCSAYVTVTMTQFRKLDILLRQPMKLAAF</sequence>
<dbReference type="Proteomes" id="UP001215712">
    <property type="component" value="Unassembled WGS sequence"/>
</dbReference>
<reference evidence="2" key="2">
    <citation type="submission" date="2023-01" db="EMBL/GenBank/DDBJ databases">
        <authorList>
            <person name="Petersen C."/>
        </authorList>
    </citation>
    <scope>NUCLEOTIDE SEQUENCE</scope>
    <source>
        <strain evidence="2">IBT 17514</strain>
    </source>
</reference>
<dbReference type="AlphaFoldDB" id="A0AAD6HFI5"/>